<proteinExistence type="predicted"/>
<organism evidence="2 3">
    <name type="scientific">Arthrobotrys flagrans</name>
    <name type="common">Nematode-trapping fungus</name>
    <name type="synonym">Trichothecium flagrans</name>
    <dbReference type="NCBI Taxonomy" id="97331"/>
    <lineage>
        <taxon>Eukaryota</taxon>
        <taxon>Fungi</taxon>
        <taxon>Dikarya</taxon>
        <taxon>Ascomycota</taxon>
        <taxon>Pezizomycotina</taxon>
        <taxon>Orbiliomycetes</taxon>
        <taxon>Orbiliales</taxon>
        <taxon>Orbiliaceae</taxon>
        <taxon>Arthrobotrys</taxon>
    </lineage>
</organism>
<keyword evidence="1" id="KW-1133">Transmembrane helix</keyword>
<feature type="transmembrane region" description="Helical" evidence="1">
    <location>
        <begin position="94"/>
        <end position="111"/>
    </location>
</feature>
<keyword evidence="1" id="KW-0472">Membrane</keyword>
<dbReference type="Proteomes" id="UP000283090">
    <property type="component" value="Unassembled WGS sequence"/>
</dbReference>
<dbReference type="GeneID" id="93584739"/>
<evidence type="ECO:0000256" key="1">
    <source>
        <dbReference type="SAM" id="Phobius"/>
    </source>
</evidence>
<dbReference type="VEuPathDB" id="FungiDB:DFL_002428"/>
<evidence type="ECO:0008006" key="4">
    <source>
        <dbReference type="Google" id="ProtNLM"/>
    </source>
</evidence>
<sequence length="170" mass="18902">MGLVSASTQIRLISALHLAIAYHLIFQPKLLDQQAIIVLLGRAMGIDEVVSFSSAAVRPVSSFLGLLFGFIGFSDLVAAGIDGIPFYIHWGGQAPIRVTFFFALAGLTYVYDANPQAQKTFFTVGLSSLKTNWVFSWAFVEIISWFSIYSTIREERQAIFIKRENEARNS</sequence>
<comment type="caution">
    <text evidence="2">The sequence shown here is derived from an EMBL/GenBank/DDBJ whole genome shotgun (WGS) entry which is preliminary data.</text>
</comment>
<reference evidence="2 3" key="1">
    <citation type="submission" date="2019-01" db="EMBL/GenBank/DDBJ databases">
        <title>Intercellular communication is required for trap formation in the nematode-trapping fungus Duddingtonia flagrans.</title>
        <authorList>
            <person name="Youssar L."/>
            <person name="Wernet V."/>
            <person name="Hensel N."/>
            <person name="Hildebrandt H.-G."/>
            <person name="Fischer R."/>
        </authorList>
    </citation>
    <scope>NUCLEOTIDE SEQUENCE [LARGE SCALE GENOMIC DNA]</scope>
    <source>
        <strain evidence="2 3">CBS H-5679</strain>
    </source>
</reference>
<feature type="transmembrane region" description="Helical" evidence="1">
    <location>
        <begin position="63"/>
        <end position="87"/>
    </location>
</feature>
<protein>
    <recommendedName>
        <fullName evidence="4">Increased loss of mitochondrial DNA protein 1</fullName>
    </recommendedName>
</protein>
<feature type="transmembrane region" description="Helical" evidence="1">
    <location>
        <begin position="131"/>
        <end position="152"/>
    </location>
</feature>
<accession>A0A437AAU9</accession>
<dbReference type="RefSeq" id="XP_067493780.1">
    <property type="nucleotide sequence ID" value="XM_067631212.1"/>
</dbReference>
<evidence type="ECO:0000313" key="2">
    <source>
        <dbReference type="EMBL" id="RVD88236.1"/>
    </source>
</evidence>
<name>A0A437AAU9_ARTFL</name>
<dbReference type="EMBL" id="SAEB01000003">
    <property type="protein sequence ID" value="RVD88236.1"/>
    <property type="molecule type" value="Genomic_DNA"/>
</dbReference>
<dbReference type="AlphaFoldDB" id="A0A437AAU9"/>
<dbReference type="OrthoDB" id="5299849at2759"/>
<keyword evidence="1" id="KW-0812">Transmembrane</keyword>
<dbReference type="PANTHER" id="PTHR28029">
    <property type="entry name" value="PROTEIN ILM1"/>
    <property type="match status" value="1"/>
</dbReference>
<keyword evidence="3" id="KW-1185">Reference proteome</keyword>
<gene>
    <name evidence="2" type="ORF">DFL_002428</name>
</gene>
<dbReference type="PANTHER" id="PTHR28029:SF1">
    <property type="entry name" value="PROTEIN ILM1"/>
    <property type="match status" value="1"/>
</dbReference>
<evidence type="ECO:0000313" key="3">
    <source>
        <dbReference type="Proteomes" id="UP000283090"/>
    </source>
</evidence>
<dbReference type="InterPro" id="IPR018815">
    <property type="entry name" value="Incr_loss_mito_DNA_1"/>
</dbReference>
<dbReference type="Pfam" id="PF10311">
    <property type="entry name" value="Ilm1"/>
    <property type="match status" value="1"/>
</dbReference>